<evidence type="ECO:0000259" key="3">
    <source>
        <dbReference type="Pfam" id="PF00080"/>
    </source>
</evidence>
<protein>
    <submittedName>
        <fullName evidence="4 5">Superoxide dismutase</fullName>
    </submittedName>
</protein>
<dbReference type="SUPFAM" id="SSF49329">
    <property type="entry name" value="Cu,Zn superoxide dismutase-like"/>
    <property type="match status" value="1"/>
</dbReference>
<proteinExistence type="inferred from homology"/>
<dbReference type="EMBL" id="BAMV01000008">
    <property type="protein sequence ID" value="GAN59910.1"/>
    <property type="molecule type" value="Genomic_DNA"/>
</dbReference>
<dbReference type="Proteomes" id="UP000321891">
    <property type="component" value="Unassembled WGS sequence"/>
</dbReference>
<dbReference type="InterPro" id="IPR001424">
    <property type="entry name" value="SOD_Cu_Zn_dom"/>
</dbReference>
<comment type="similarity">
    <text evidence="1">Belongs to the Cu-Zn superoxide dismutase family.</text>
</comment>
<keyword evidence="2" id="KW-0732">Signal</keyword>
<dbReference type="RefSeq" id="WP_048837993.1">
    <property type="nucleotide sequence ID" value="NZ_BAMV01000008.1"/>
</dbReference>
<name>A0A0D6N2H7_9PROT</name>
<dbReference type="GO" id="GO:0006801">
    <property type="term" value="P:superoxide metabolic process"/>
    <property type="evidence" value="ECO:0007669"/>
    <property type="project" value="InterPro"/>
</dbReference>
<dbReference type="STRING" id="1231339.Abci_008_043"/>
<reference evidence="4 6" key="1">
    <citation type="submission" date="2012-11" db="EMBL/GenBank/DDBJ databases">
        <title>Whole genome sequence of Acetobacter cibinongensis 4H-1.</title>
        <authorList>
            <person name="Azuma Y."/>
            <person name="Higashiura N."/>
            <person name="Hirakawa H."/>
            <person name="Matsushita K."/>
        </authorList>
    </citation>
    <scope>NUCLEOTIDE SEQUENCE [LARGE SCALE GENOMIC DNA]</scope>
    <source>
        <strain evidence="4 6">4H-1</strain>
    </source>
</reference>
<feature type="chain" id="PRO_5030005713" evidence="2">
    <location>
        <begin position="25"/>
        <end position="175"/>
    </location>
</feature>
<dbReference type="Gene3D" id="2.60.40.200">
    <property type="entry name" value="Superoxide dismutase, copper/zinc binding domain"/>
    <property type="match status" value="1"/>
</dbReference>
<organism evidence="4 6">
    <name type="scientific">Acetobacter cibinongensis</name>
    <dbReference type="NCBI Taxonomy" id="146475"/>
    <lineage>
        <taxon>Bacteria</taxon>
        <taxon>Pseudomonadati</taxon>
        <taxon>Pseudomonadota</taxon>
        <taxon>Alphaproteobacteria</taxon>
        <taxon>Acetobacterales</taxon>
        <taxon>Acetobacteraceae</taxon>
        <taxon>Acetobacter</taxon>
    </lineage>
</organism>
<dbReference type="Pfam" id="PF00080">
    <property type="entry name" value="Sod_Cu"/>
    <property type="match status" value="1"/>
</dbReference>
<evidence type="ECO:0000313" key="5">
    <source>
        <dbReference type="EMBL" id="GEL57530.1"/>
    </source>
</evidence>
<gene>
    <name evidence="4" type="ORF">Abci_008_043</name>
    <name evidence="5" type="ORF">ACI01nite_01320</name>
</gene>
<accession>A0A6N3SJM6</accession>
<evidence type="ECO:0000313" key="7">
    <source>
        <dbReference type="Proteomes" id="UP000321891"/>
    </source>
</evidence>
<feature type="domain" description="Superoxide dismutase copper/zinc binding" evidence="3">
    <location>
        <begin position="39"/>
        <end position="173"/>
    </location>
</feature>
<evidence type="ECO:0000256" key="1">
    <source>
        <dbReference type="ARBA" id="ARBA00010457"/>
    </source>
</evidence>
<comment type="caution">
    <text evidence="4">The sequence shown here is derived from an EMBL/GenBank/DDBJ whole genome shotgun (WGS) entry which is preliminary data.</text>
</comment>
<dbReference type="PANTHER" id="PTHR10003">
    <property type="entry name" value="SUPEROXIDE DISMUTASE CU-ZN -RELATED"/>
    <property type="match status" value="1"/>
</dbReference>
<dbReference type="GO" id="GO:0005507">
    <property type="term" value="F:copper ion binding"/>
    <property type="evidence" value="ECO:0007669"/>
    <property type="project" value="InterPro"/>
</dbReference>
<dbReference type="NCBIfam" id="NF047632">
    <property type="entry name" value="SodCCaul"/>
    <property type="match status" value="1"/>
</dbReference>
<reference evidence="5 7" key="2">
    <citation type="submission" date="2019-07" db="EMBL/GenBank/DDBJ databases">
        <title>Whole genome shotgun sequence of Acetobacter cibinongensis NBRC 16605.</title>
        <authorList>
            <person name="Hosoyama A."/>
            <person name="Uohara A."/>
            <person name="Ohji S."/>
            <person name="Ichikawa N."/>
        </authorList>
    </citation>
    <scope>NUCLEOTIDE SEQUENCE [LARGE SCALE GENOMIC DNA]</scope>
    <source>
        <strain evidence="5 7">NBRC 16605</strain>
    </source>
</reference>
<evidence type="ECO:0000313" key="4">
    <source>
        <dbReference type="EMBL" id="GAN59910.1"/>
    </source>
</evidence>
<dbReference type="InterPro" id="IPR036423">
    <property type="entry name" value="SOD-like_Cu/Zn_dom_sf"/>
</dbReference>
<evidence type="ECO:0000256" key="2">
    <source>
        <dbReference type="SAM" id="SignalP"/>
    </source>
</evidence>
<evidence type="ECO:0000313" key="6">
    <source>
        <dbReference type="Proteomes" id="UP000032671"/>
    </source>
</evidence>
<feature type="signal peptide" evidence="2">
    <location>
        <begin position="1"/>
        <end position="24"/>
    </location>
</feature>
<keyword evidence="7" id="KW-1185">Reference proteome</keyword>
<dbReference type="InterPro" id="IPR024134">
    <property type="entry name" value="SOD_Cu/Zn_/chaperone"/>
</dbReference>
<dbReference type="Proteomes" id="UP000032671">
    <property type="component" value="Unassembled WGS sequence"/>
</dbReference>
<accession>A0A0D6N2H7</accession>
<dbReference type="EMBL" id="BJVU01000001">
    <property type="protein sequence ID" value="GEL57530.1"/>
    <property type="molecule type" value="Genomic_DNA"/>
</dbReference>
<dbReference type="AlphaFoldDB" id="A0A0D6N2H7"/>
<sequence length="175" mass="17807">MRARFTQVAALAVGALLLPTLACAATAGGDLLGQDGASHGHVEVTAAPKGVIVRVEAKGLTPGWHGVHFHEKGSCEAPKFTSAGGHVHTVKPVTHGFLNEKANDSGDLPNIYVAADGTATVELYSTLVGLNAESTVKPALLDADGASLVIHANPDDYKSQPIGGAGDRVACAVLK</sequence>
<dbReference type="CDD" id="cd00305">
    <property type="entry name" value="Cu-Zn_Superoxide_Dismutase"/>
    <property type="match status" value="1"/>
</dbReference>